<proteinExistence type="predicted"/>
<keyword evidence="1" id="KW-0812">Transmembrane</keyword>
<organism evidence="2 3">
    <name type="scientific">Glaciihabitans arcticus</name>
    <dbReference type="NCBI Taxonomy" id="2668039"/>
    <lineage>
        <taxon>Bacteria</taxon>
        <taxon>Bacillati</taxon>
        <taxon>Actinomycetota</taxon>
        <taxon>Actinomycetes</taxon>
        <taxon>Micrococcales</taxon>
        <taxon>Microbacteriaceae</taxon>
        <taxon>Glaciihabitans</taxon>
    </lineage>
</organism>
<reference evidence="3" key="1">
    <citation type="submission" date="2019-02" db="EMBL/GenBank/DDBJ databases">
        <title>Glaciihabitans arcticus sp. nov., a psychrotolerant bacterium isolated from polar soil.</title>
        <authorList>
            <person name="Dahal R.H."/>
        </authorList>
    </citation>
    <scope>NUCLEOTIDE SEQUENCE [LARGE SCALE GENOMIC DNA]</scope>
    <source>
        <strain evidence="3">RP-3-7</strain>
    </source>
</reference>
<dbReference type="Proteomes" id="UP000294194">
    <property type="component" value="Unassembled WGS sequence"/>
</dbReference>
<keyword evidence="3" id="KW-1185">Reference proteome</keyword>
<evidence type="ECO:0000256" key="1">
    <source>
        <dbReference type="SAM" id="Phobius"/>
    </source>
</evidence>
<protein>
    <submittedName>
        <fullName evidence="2">DUF2993 domain-containing protein</fullName>
    </submittedName>
</protein>
<keyword evidence="1" id="KW-1133">Transmembrane helix</keyword>
<dbReference type="EMBL" id="SISG01000001">
    <property type="protein sequence ID" value="TBN56301.1"/>
    <property type="molecule type" value="Genomic_DNA"/>
</dbReference>
<dbReference type="InterPro" id="IPR021373">
    <property type="entry name" value="DUF2993"/>
</dbReference>
<dbReference type="AlphaFoldDB" id="A0A4Q9GNM1"/>
<feature type="transmembrane region" description="Helical" evidence="1">
    <location>
        <begin position="40"/>
        <end position="60"/>
    </location>
</feature>
<dbReference type="RefSeq" id="WP_130980411.1">
    <property type="nucleotide sequence ID" value="NZ_SISG01000001.1"/>
</dbReference>
<evidence type="ECO:0000313" key="3">
    <source>
        <dbReference type="Proteomes" id="UP000294194"/>
    </source>
</evidence>
<accession>A0A4Q9GNM1</accession>
<comment type="caution">
    <text evidence="2">The sequence shown here is derived from an EMBL/GenBank/DDBJ whole genome shotgun (WGS) entry which is preliminary data.</text>
</comment>
<evidence type="ECO:0000313" key="2">
    <source>
        <dbReference type="EMBL" id="TBN56301.1"/>
    </source>
</evidence>
<gene>
    <name evidence="2" type="ORF">EYE40_02200</name>
</gene>
<dbReference type="Pfam" id="PF11209">
    <property type="entry name" value="LmeA"/>
    <property type="match status" value="1"/>
</dbReference>
<name>A0A4Q9GNM1_9MICO</name>
<sequence length="288" mass="29708">MADEQNNDLAKTVELGELPIVREGDVLTVPKKEKKRRRGLGWLIALGVVIVLGVVGWIVGDIVARDFAQNFVREKVTEVFNLEPGADMDVTIGPGSLLAQALTGSIDSVDVSVPDVSFGAISGDLDLALTGIPLDTALPVDTMRVALAVPEANLSALSSYLSGAELTDISLVEDRVAIATEFQVFGFAVPVGVELLPAVVNGEIAFDPSVITVNGADISVEALREGPFAGIARDLLGQRSFCVGEYLPAALTLTDVDVVSGSLVVKLSGDGAALGGAGLSEVGTCPAA</sequence>
<keyword evidence="1" id="KW-0472">Membrane</keyword>